<sequence>MMAQDFRFFDRLYQGFEAEYLVTSALFGAGLEAFKLPGDYGFDLLVSDQWRSTRSRTVAEPLCDTRMPFPYVLQVKSRRAQLSDIRLVEGVERRELEMKFSLKQHEYDLLVADERSFLVCVLFMPPDQRTVSVRPLTFWLTGAQLRNMHEREYLIASIDERGQPWLTLNVVYRFVPMIRRETLAQQLLEAWHPVKAHVAEDSALQNAYDESVAAFRARVARMLPDVVESGRAGAEYIAFRRREWDKEAGRFCEELTTPRMLESRQADLARIGLAPSDFPIDDTGIEHWLRVQKAVSKPNSAR</sequence>
<gene>
    <name evidence="1" type="ORF">LMG3328_00906</name>
</gene>
<organism evidence="1 2">
    <name type="scientific">Achromobacter ruhlandii</name>
    <dbReference type="NCBI Taxonomy" id="72557"/>
    <lineage>
        <taxon>Bacteria</taxon>
        <taxon>Pseudomonadati</taxon>
        <taxon>Pseudomonadota</taxon>
        <taxon>Betaproteobacteria</taxon>
        <taxon>Burkholderiales</taxon>
        <taxon>Alcaligenaceae</taxon>
        <taxon>Achromobacter</taxon>
    </lineage>
</organism>
<evidence type="ECO:0008006" key="3">
    <source>
        <dbReference type="Google" id="ProtNLM"/>
    </source>
</evidence>
<dbReference type="EMBL" id="CADILE010000002">
    <property type="protein sequence ID" value="CAB3833959.1"/>
    <property type="molecule type" value="Genomic_DNA"/>
</dbReference>
<name>A0A2M9H0V8_9BURK</name>
<accession>A0A2M9H0V8</accession>
<evidence type="ECO:0000313" key="2">
    <source>
        <dbReference type="Proteomes" id="UP000494122"/>
    </source>
</evidence>
<dbReference type="RefSeq" id="WP_054415645.1">
    <property type="nucleotide sequence ID" value="NZ_CADILE010000002.1"/>
</dbReference>
<proteinExistence type="predicted"/>
<reference evidence="1 2" key="1">
    <citation type="submission" date="2020-04" db="EMBL/GenBank/DDBJ databases">
        <authorList>
            <person name="De Canck E."/>
        </authorList>
    </citation>
    <scope>NUCLEOTIDE SEQUENCE [LARGE SCALE GENOMIC DNA]</scope>
    <source>
        <strain evidence="1 2">LMG 3328</strain>
    </source>
</reference>
<protein>
    <recommendedName>
        <fullName evidence="3">DUF4365 domain-containing protein</fullName>
    </recommendedName>
</protein>
<dbReference type="AlphaFoldDB" id="A0A2M9H0V8"/>
<evidence type="ECO:0000313" key="1">
    <source>
        <dbReference type="EMBL" id="CAB3833959.1"/>
    </source>
</evidence>
<dbReference type="Proteomes" id="UP000494122">
    <property type="component" value="Unassembled WGS sequence"/>
</dbReference>